<feature type="region of interest" description="Disordered" evidence="1">
    <location>
        <begin position="169"/>
        <end position="196"/>
    </location>
</feature>
<feature type="region of interest" description="Disordered" evidence="1">
    <location>
        <begin position="391"/>
        <end position="426"/>
    </location>
</feature>
<dbReference type="Pfam" id="PF21720">
    <property type="entry name" value="MIOS_WD40"/>
    <property type="match status" value="1"/>
</dbReference>
<dbReference type="Proteomes" id="UP000054097">
    <property type="component" value="Unassembled WGS sequence"/>
</dbReference>
<evidence type="ECO:0000313" key="4">
    <source>
        <dbReference type="Proteomes" id="UP000054097"/>
    </source>
</evidence>
<feature type="compositionally biased region" description="Polar residues" evidence="1">
    <location>
        <begin position="590"/>
        <end position="615"/>
    </location>
</feature>
<feature type="region of interest" description="Disordered" evidence="1">
    <location>
        <begin position="501"/>
        <end position="631"/>
    </location>
</feature>
<name>A0A0C3BEU8_SERVB</name>
<organism evidence="3 4">
    <name type="scientific">Serendipita vermifera MAFF 305830</name>
    <dbReference type="NCBI Taxonomy" id="933852"/>
    <lineage>
        <taxon>Eukaryota</taxon>
        <taxon>Fungi</taxon>
        <taxon>Dikarya</taxon>
        <taxon>Basidiomycota</taxon>
        <taxon>Agaricomycotina</taxon>
        <taxon>Agaricomycetes</taxon>
        <taxon>Sebacinales</taxon>
        <taxon>Serendipitaceae</taxon>
        <taxon>Serendipita</taxon>
    </lineage>
</organism>
<dbReference type="InterPro" id="IPR015943">
    <property type="entry name" value="WD40/YVTN_repeat-like_dom_sf"/>
</dbReference>
<feature type="compositionally biased region" description="Basic and acidic residues" evidence="1">
    <location>
        <begin position="540"/>
        <end position="552"/>
    </location>
</feature>
<dbReference type="Gene3D" id="2.130.10.10">
    <property type="entry name" value="YVTN repeat-like/Quinoprotein amine dehydrogenase"/>
    <property type="match status" value="2"/>
</dbReference>
<feature type="domain" description="MIOS-like alpha-solenoid" evidence="2">
    <location>
        <begin position="785"/>
        <end position="923"/>
    </location>
</feature>
<reference evidence="3 4" key="1">
    <citation type="submission" date="2014-04" db="EMBL/GenBank/DDBJ databases">
        <authorList>
            <consortium name="DOE Joint Genome Institute"/>
            <person name="Kuo A."/>
            <person name="Zuccaro A."/>
            <person name="Kohler A."/>
            <person name="Nagy L.G."/>
            <person name="Floudas D."/>
            <person name="Copeland A."/>
            <person name="Barry K.W."/>
            <person name="Cichocki N."/>
            <person name="Veneault-Fourrey C."/>
            <person name="LaButti K."/>
            <person name="Lindquist E.A."/>
            <person name="Lipzen A."/>
            <person name="Lundell T."/>
            <person name="Morin E."/>
            <person name="Murat C."/>
            <person name="Sun H."/>
            <person name="Tunlid A."/>
            <person name="Henrissat B."/>
            <person name="Grigoriev I.V."/>
            <person name="Hibbett D.S."/>
            <person name="Martin F."/>
            <person name="Nordberg H.P."/>
            <person name="Cantor M.N."/>
            <person name="Hua S.X."/>
        </authorList>
    </citation>
    <scope>NUCLEOTIDE SEQUENCE [LARGE SCALE GENOMIC DNA]</scope>
    <source>
        <strain evidence="3 4">MAFF 305830</strain>
    </source>
</reference>
<protein>
    <recommendedName>
        <fullName evidence="2">MIOS-like alpha-solenoid domain-containing protein</fullName>
    </recommendedName>
</protein>
<dbReference type="SUPFAM" id="SSF50978">
    <property type="entry name" value="WD40 repeat-like"/>
    <property type="match status" value="1"/>
</dbReference>
<gene>
    <name evidence="3" type="ORF">M408DRAFT_15552</name>
</gene>
<dbReference type="Pfam" id="PF21719">
    <property type="entry name" value="MIOS_a-sol"/>
    <property type="match status" value="1"/>
</dbReference>
<keyword evidence="4" id="KW-1185">Reference proteome</keyword>
<sequence length="1188" mass="131511">MEQSPSLGSARVVLWDPNGSNRFVVGGGNELKMYEWNHEVKGEVRNSGLRSDLSTMRCFAWSPHSVYNDLLAIGLHSGAVDICRLDHAIPTSATSLAAQQAPVTLSISTRNRRPCTSLAFCRLNPNLLANGLDKFRTESGLVIWDLEQSAPSFEASAVDDHFDRLTNPLPNTIGTSSRMARSGLNPHPRSISSSSTIAARNNAQDLHRLGSRGKVAYQKVLQDTNVPIGQWCQAEGINSCVFQPNSSWEVVAGVNNRLIRYFDLRVPNKAVNEAQTKAVRGICCDPMDGNLIASLDDAAVHVWDRRRHTQPVMMFQEEDAGVDFDALVTSAIPQAPAVGRITGVEFCNTRRNVIGTTTRDGSYVRLWNLVNGDTTAGQEMFQDNYSESIDSRPVNAWDGRSNWPEPNTTPSDDRHQNTRDDHSPILAGTSRTKIFGKPIASFDFIPKSAAPNSPPHIVAVSRSGDIELSVIRDPPQHTWSPRGELAASVGRGYKVYRTHSGFGDDPYTEPWDINVNQGDQSPTTHNRDLPREEDPQAENKVIDNLKTRDGTSRRFSPASAMRVPFEKKPGPGSSISTPRPSPIPLHSDDATATVSNSDAIQPAKTNGESKSIKNQSRSRPRTTRVSEKQAAERALTQDISAIIRKRVTQGYGLGSAKFNSELVAGDPGSESLSQIWMWFHTSNKILQAEDALTHIHGFDFTLRGILPIWEGLEPLPRLQMEPPKIPSQWQAAVPRGRRGTASALSATAPRAILDRKFGNYVAAVEWLNKRNTSSRMDTVTVPKSTKKPMQRQLGLSLVGWNYSDGELETEISKWEREHNGGGRAACWAMFIGKTEKSIDILGRSKDESHRLLSALLLAGVALQRSEETAALSQWRDRCQTLAARLDDPYGRMLLTWFMTHDWRETVQDVPIPLTERIGIALRFFEDSEVSQFLKEKVDEAILHGELDGLYITGINEDAIRVLQSYVDNTGDVQTAAIMGSLAPRLYVREKNPRRTRRASISTSSASGYDINRPPIDISISRQIEGWFDAYTDLLDSWKLFHYRAQFDIEKGQLITIAMSPRKATVEADNAPVGEWTGGTTEPVEWVPRQLEIRCITCGTSVGLSGPKLIFDAPSGISTIHSRSHSFSVKRVGMAVTQVIFWDGSLGRVLLMEKAGSMRRVRSQVVIAVAWTNDILVRVQSVVVIIVIE</sequence>
<dbReference type="GO" id="GO:1904263">
    <property type="term" value="P:positive regulation of TORC1 signaling"/>
    <property type="evidence" value="ECO:0007669"/>
    <property type="project" value="TreeGrafter"/>
</dbReference>
<evidence type="ECO:0000313" key="3">
    <source>
        <dbReference type="EMBL" id="KIM30639.1"/>
    </source>
</evidence>
<feature type="compositionally biased region" description="Basic and acidic residues" evidence="1">
    <location>
        <begin position="525"/>
        <end position="534"/>
    </location>
</feature>
<accession>A0A0C3BEU8</accession>
<dbReference type="HOGENOM" id="CLU_005843_0_0_1"/>
<evidence type="ECO:0000256" key="1">
    <source>
        <dbReference type="SAM" id="MobiDB-lite"/>
    </source>
</evidence>
<dbReference type="InterPro" id="IPR001680">
    <property type="entry name" value="WD40_rpt"/>
</dbReference>
<dbReference type="InterPro" id="IPR049092">
    <property type="entry name" value="MIOS_a-sol"/>
</dbReference>
<dbReference type="InterPro" id="IPR037593">
    <property type="entry name" value="MIOS/Sea4"/>
</dbReference>
<dbReference type="InterPro" id="IPR036322">
    <property type="entry name" value="WD40_repeat_dom_sf"/>
</dbReference>
<dbReference type="OrthoDB" id="341486at2759"/>
<feature type="compositionally biased region" description="Basic and acidic residues" evidence="1">
    <location>
        <begin position="411"/>
        <end position="423"/>
    </location>
</feature>
<reference evidence="4" key="2">
    <citation type="submission" date="2015-01" db="EMBL/GenBank/DDBJ databases">
        <title>Evolutionary Origins and Diversification of the Mycorrhizal Mutualists.</title>
        <authorList>
            <consortium name="DOE Joint Genome Institute"/>
            <consortium name="Mycorrhizal Genomics Consortium"/>
            <person name="Kohler A."/>
            <person name="Kuo A."/>
            <person name="Nagy L.G."/>
            <person name="Floudas D."/>
            <person name="Copeland A."/>
            <person name="Barry K.W."/>
            <person name="Cichocki N."/>
            <person name="Veneault-Fourrey C."/>
            <person name="LaButti K."/>
            <person name="Lindquist E.A."/>
            <person name="Lipzen A."/>
            <person name="Lundell T."/>
            <person name="Morin E."/>
            <person name="Murat C."/>
            <person name="Riley R."/>
            <person name="Ohm R."/>
            <person name="Sun H."/>
            <person name="Tunlid A."/>
            <person name="Henrissat B."/>
            <person name="Grigoriev I.V."/>
            <person name="Hibbett D.S."/>
            <person name="Martin F."/>
        </authorList>
    </citation>
    <scope>NUCLEOTIDE SEQUENCE [LARGE SCALE GENOMIC DNA]</scope>
    <source>
        <strain evidence="4">MAFF 305830</strain>
    </source>
</reference>
<dbReference type="GO" id="GO:0005737">
    <property type="term" value="C:cytoplasm"/>
    <property type="evidence" value="ECO:0007669"/>
    <property type="project" value="TreeGrafter"/>
</dbReference>
<proteinExistence type="predicted"/>
<dbReference type="PANTHER" id="PTHR16453:SF9">
    <property type="entry name" value="GATOR COMPLEX PROTEIN MIOS"/>
    <property type="match status" value="1"/>
</dbReference>
<feature type="compositionally biased region" description="Polar residues" evidence="1">
    <location>
        <begin position="169"/>
        <end position="179"/>
    </location>
</feature>
<dbReference type="EMBL" id="KN824284">
    <property type="protein sequence ID" value="KIM30639.1"/>
    <property type="molecule type" value="Genomic_DNA"/>
</dbReference>
<dbReference type="SMART" id="SM00320">
    <property type="entry name" value="WD40"/>
    <property type="match status" value="4"/>
</dbReference>
<feature type="compositionally biased region" description="Polar residues" evidence="1">
    <location>
        <begin position="514"/>
        <end position="524"/>
    </location>
</feature>
<dbReference type="STRING" id="933852.A0A0C3BEU8"/>
<evidence type="ECO:0000259" key="2">
    <source>
        <dbReference type="Pfam" id="PF21719"/>
    </source>
</evidence>
<dbReference type="AlphaFoldDB" id="A0A0C3BEU8"/>
<dbReference type="PANTHER" id="PTHR16453">
    <property type="entry name" value="WD40 DOMAIN-CONTAINING PROTEIN MIO FAMILY MEMBER"/>
    <property type="match status" value="1"/>
</dbReference>